<dbReference type="PANTHER" id="PTHR46696">
    <property type="entry name" value="P450, PUTATIVE (EUROFUNG)-RELATED"/>
    <property type="match status" value="1"/>
</dbReference>
<comment type="similarity">
    <text evidence="1 2">Belongs to the cytochrome P450 family.</text>
</comment>
<evidence type="ECO:0000256" key="2">
    <source>
        <dbReference type="RuleBase" id="RU000461"/>
    </source>
</evidence>
<dbReference type="InterPro" id="IPR036396">
    <property type="entry name" value="Cyt_P450_sf"/>
</dbReference>
<protein>
    <submittedName>
        <fullName evidence="3">Cytochrome P450</fullName>
    </submittedName>
</protein>
<evidence type="ECO:0000256" key="1">
    <source>
        <dbReference type="ARBA" id="ARBA00010617"/>
    </source>
</evidence>
<dbReference type="Gene3D" id="1.10.630.10">
    <property type="entry name" value="Cytochrome P450"/>
    <property type="match status" value="1"/>
</dbReference>
<name>A0A1I5P160_9PSEU</name>
<organism evidence="3 4">
    <name type="scientific">Amycolatopsis arida</name>
    <dbReference type="NCBI Taxonomy" id="587909"/>
    <lineage>
        <taxon>Bacteria</taxon>
        <taxon>Bacillati</taxon>
        <taxon>Actinomycetota</taxon>
        <taxon>Actinomycetes</taxon>
        <taxon>Pseudonocardiales</taxon>
        <taxon>Pseudonocardiaceae</taxon>
        <taxon>Amycolatopsis</taxon>
    </lineage>
</organism>
<evidence type="ECO:0000313" key="4">
    <source>
        <dbReference type="Proteomes" id="UP000198727"/>
    </source>
</evidence>
<keyword evidence="2" id="KW-0408">Iron</keyword>
<reference evidence="4" key="1">
    <citation type="submission" date="2016-10" db="EMBL/GenBank/DDBJ databases">
        <authorList>
            <person name="Varghese N."/>
            <person name="Submissions S."/>
        </authorList>
    </citation>
    <scope>NUCLEOTIDE SEQUENCE [LARGE SCALE GENOMIC DNA]</scope>
    <source>
        <strain evidence="4">CGMCC 4.5579</strain>
    </source>
</reference>
<dbReference type="GO" id="GO:0016705">
    <property type="term" value="F:oxidoreductase activity, acting on paired donors, with incorporation or reduction of molecular oxygen"/>
    <property type="evidence" value="ECO:0007669"/>
    <property type="project" value="InterPro"/>
</dbReference>
<dbReference type="InterPro" id="IPR017972">
    <property type="entry name" value="Cyt_P450_CS"/>
</dbReference>
<dbReference type="OrthoDB" id="4168525at2"/>
<dbReference type="AlphaFoldDB" id="A0A1I5P160"/>
<sequence length="377" mass="40473">MRPLDFLGRDFERDPWPSYARLRREQPVWWAAEIGMFCVSRHRDVRACLAGADFTVRYPFRVSRQVFGETLLDLDGPRHARQRALLAALLAGRLGNRGFRAAAAGVLPGVLDGLGEGAAVEFVADVAARVPLLVTTEFVGVPPGDHDFVVTRVAHLLRHLDGSRGGYAAASHTRTELAGYLADLLAGRPPAGSLLRALAGCDLPREEAVSLTLLTLAAGARTSTALLANAMVCLLRFPMWRDRIARRPALLRPFLREVLRYEPPQHDTVRFAARDTILAGVGLPEGAPVKVLLASANRDEEVFPAAAAFDPKRSQAASVSFGHGAHACPGSGYALGLAEDVLGRFLARFPAARSPGGGVPPVAGGTFRQPVRLPLLL</sequence>
<dbReference type="STRING" id="587909.SAMN05421810_102109"/>
<proteinExistence type="inferred from homology"/>
<accession>A0A1I5P160</accession>
<dbReference type="GO" id="GO:0020037">
    <property type="term" value="F:heme binding"/>
    <property type="evidence" value="ECO:0007669"/>
    <property type="project" value="InterPro"/>
</dbReference>
<dbReference type="PROSITE" id="PS00086">
    <property type="entry name" value="CYTOCHROME_P450"/>
    <property type="match status" value="1"/>
</dbReference>
<evidence type="ECO:0000313" key="3">
    <source>
        <dbReference type="EMBL" id="SFP27785.1"/>
    </source>
</evidence>
<dbReference type="SUPFAM" id="SSF48264">
    <property type="entry name" value="Cytochrome P450"/>
    <property type="match status" value="1"/>
</dbReference>
<dbReference type="PANTHER" id="PTHR46696:SF1">
    <property type="entry name" value="CYTOCHROME P450 YJIB-RELATED"/>
    <property type="match status" value="1"/>
</dbReference>
<dbReference type="InterPro" id="IPR001128">
    <property type="entry name" value="Cyt_P450"/>
</dbReference>
<keyword evidence="2" id="KW-0503">Monooxygenase</keyword>
<keyword evidence="2" id="KW-0349">Heme</keyword>
<dbReference type="Pfam" id="PF00067">
    <property type="entry name" value="p450"/>
    <property type="match status" value="1"/>
</dbReference>
<dbReference type="GO" id="GO:0004497">
    <property type="term" value="F:monooxygenase activity"/>
    <property type="evidence" value="ECO:0007669"/>
    <property type="project" value="UniProtKB-KW"/>
</dbReference>
<gene>
    <name evidence="3" type="ORF">SAMN05421810_102109</name>
</gene>
<keyword evidence="2" id="KW-0560">Oxidoreductase</keyword>
<keyword evidence="4" id="KW-1185">Reference proteome</keyword>
<dbReference type="EMBL" id="FOWW01000002">
    <property type="protein sequence ID" value="SFP27785.1"/>
    <property type="molecule type" value="Genomic_DNA"/>
</dbReference>
<dbReference type="RefSeq" id="WP_092528745.1">
    <property type="nucleotide sequence ID" value="NZ_FOWW01000002.1"/>
</dbReference>
<dbReference type="GO" id="GO:0005506">
    <property type="term" value="F:iron ion binding"/>
    <property type="evidence" value="ECO:0007669"/>
    <property type="project" value="InterPro"/>
</dbReference>
<dbReference type="Proteomes" id="UP000198727">
    <property type="component" value="Unassembled WGS sequence"/>
</dbReference>
<keyword evidence="2" id="KW-0479">Metal-binding</keyword>